<organism evidence="4 5">
    <name type="scientific">Desulfobacter hydrogenophilus</name>
    <dbReference type="NCBI Taxonomy" id="2291"/>
    <lineage>
        <taxon>Bacteria</taxon>
        <taxon>Pseudomonadati</taxon>
        <taxon>Thermodesulfobacteriota</taxon>
        <taxon>Desulfobacteria</taxon>
        <taxon>Desulfobacterales</taxon>
        <taxon>Desulfobacteraceae</taxon>
        <taxon>Desulfobacter</taxon>
    </lineage>
</organism>
<evidence type="ECO:0000259" key="1">
    <source>
        <dbReference type="Pfam" id="PF00557"/>
    </source>
</evidence>
<dbReference type="InterPro" id="IPR000994">
    <property type="entry name" value="Pept_M24"/>
</dbReference>
<reference evidence="4 5" key="1">
    <citation type="submission" date="2018-06" db="EMBL/GenBank/DDBJ databases">
        <title>Complete Genome Sequence of Desulfobacter hydrogenophilus (DSM3380).</title>
        <authorList>
            <person name="Marietou A."/>
            <person name="Schreiber L."/>
            <person name="Marshall I."/>
            <person name="Jorgensen B."/>
        </authorList>
    </citation>
    <scope>NUCLEOTIDE SEQUENCE [LARGE SCALE GENOMIC DNA]</scope>
    <source>
        <strain evidence="4 5">DSM 3380</strain>
    </source>
</reference>
<dbReference type="AlphaFoldDB" id="A0A328FAQ7"/>
<dbReference type="Pfam" id="PF01321">
    <property type="entry name" value="Creatinase_N"/>
    <property type="match status" value="1"/>
</dbReference>
<dbReference type="GO" id="GO:0004177">
    <property type="term" value="F:aminopeptidase activity"/>
    <property type="evidence" value="ECO:0007669"/>
    <property type="project" value="UniProtKB-KW"/>
</dbReference>
<dbReference type="Proteomes" id="UP000293902">
    <property type="component" value="Chromosome"/>
</dbReference>
<dbReference type="Gene3D" id="3.90.230.10">
    <property type="entry name" value="Creatinase/methionine aminopeptidase superfamily"/>
    <property type="match status" value="1"/>
</dbReference>
<dbReference type="InterPro" id="IPR036005">
    <property type="entry name" value="Creatinase/aminopeptidase-like"/>
</dbReference>
<gene>
    <name evidence="4" type="ORF">DO021_17545</name>
    <name evidence="3" type="ORF">EYB58_05385</name>
</gene>
<dbReference type="Gene3D" id="3.40.350.10">
    <property type="entry name" value="Creatinase/prolidase N-terminal domain"/>
    <property type="match status" value="1"/>
</dbReference>
<dbReference type="GO" id="GO:0008235">
    <property type="term" value="F:metalloexopeptidase activity"/>
    <property type="evidence" value="ECO:0007669"/>
    <property type="project" value="UniProtKB-ARBA"/>
</dbReference>
<dbReference type="Proteomes" id="UP000248798">
    <property type="component" value="Unassembled WGS sequence"/>
</dbReference>
<dbReference type="PANTHER" id="PTHR46112:SF2">
    <property type="entry name" value="XAA-PRO AMINOPEPTIDASE P-RELATED"/>
    <property type="match status" value="1"/>
</dbReference>
<dbReference type="EMBL" id="CP036313">
    <property type="protein sequence ID" value="QBH12392.1"/>
    <property type="molecule type" value="Genomic_DNA"/>
</dbReference>
<keyword evidence="4" id="KW-0645">Protease</keyword>
<proteinExistence type="predicted"/>
<keyword evidence="6" id="KW-1185">Reference proteome</keyword>
<dbReference type="InterPro" id="IPR029149">
    <property type="entry name" value="Creatin/AminoP/Spt16_N"/>
</dbReference>
<dbReference type="SUPFAM" id="SSF55920">
    <property type="entry name" value="Creatinase/aminopeptidase"/>
    <property type="match status" value="1"/>
</dbReference>
<dbReference type="OrthoDB" id="9806388at2"/>
<name>A0A328FAQ7_9BACT</name>
<dbReference type="InterPro" id="IPR000587">
    <property type="entry name" value="Creatinase_N"/>
</dbReference>
<dbReference type="InterPro" id="IPR050659">
    <property type="entry name" value="Peptidase_M24B"/>
</dbReference>
<dbReference type="EMBL" id="QLNI01000039">
    <property type="protein sequence ID" value="RAM00770.1"/>
    <property type="molecule type" value="Genomic_DNA"/>
</dbReference>
<dbReference type="PRINTS" id="PR00599">
    <property type="entry name" value="MAPEPTIDASE"/>
</dbReference>
<protein>
    <submittedName>
        <fullName evidence="4">Aminopeptidase P family protein</fullName>
    </submittedName>
</protein>
<dbReference type="Pfam" id="PF00557">
    <property type="entry name" value="Peptidase_M24"/>
    <property type="match status" value="1"/>
</dbReference>
<feature type="domain" description="Peptidase M24" evidence="1">
    <location>
        <begin position="153"/>
        <end position="386"/>
    </location>
</feature>
<evidence type="ECO:0000313" key="4">
    <source>
        <dbReference type="EMBL" id="RAM00770.1"/>
    </source>
</evidence>
<dbReference type="InterPro" id="IPR001714">
    <property type="entry name" value="Pept_M24_MAP"/>
</dbReference>
<dbReference type="CDD" id="cd01066">
    <property type="entry name" value="APP_MetAP"/>
    <property type="match status" value="1"/>
</dbReference>
<evidence type="ECO:0000313" key="6">
    <source>
        <dbReference type="Proteomes" id="UP000293902"/>
    </source>
</evidence>
<accession>A0A328FAQ7</accession>
<evidence type="ECO:0000313" key="3">
    <source>
        <dbReference type="EMBL" id="QBH12392.1"/>
    </source>
</evidence>
<evidence type="ECO:0000313" key="5">
    <source>
        <dbReference type="Proteomes" id="UP000248798"/>
    </source>
</evidence>
<keyword evidence="4" id="KW-0031">Aminopeptidase</keyword>
<evidence type="ECO:0000259" key="2">
    <source>
        <dbReference type="Pfam" id="PF01321"/>
    </source>
</evidence>
<dbReference type="SUPFAM" id="SSF53092">
    <property type="entry name" value="Creatinase/prolidase N-terminal domain"/>
    <property type="match status" value="1"/>
</dbReference>
<sequence length="402" mass="44583">MIDTLLPLDLTPETEISQRIQTLKEKMTQAGVDGVFLTHRPDYYYFSGSAQDAWLYVTLEHEPLLFVKRYLPRAVAESPLTHIIPVHSVTEIPQIIKDSHGCFAKTMGIAFDLVPVRDFRFYQSLFFGCTWQDATPLIMSCRAKKSAYEIGIMQDVAKISSRVFDFIAENLEPGIRETDLAGRIEAFARTQGHSGRLQTRHYRSVGFNFHIMGGESGGQSGALDSPVCGTGMYTAYPFGAGTRVIEKNDPVLIDLGTMAFGYHMDESRMFVAGKMDSQADAASQAAIDILFHVKDAMKPGVAMKTIFQLSVTMADKLGYREQFLGLSELKAKFLGHGIGVELVEDPIISKGRSTMLEPGMVFAVEPKFIFKDRFAAGIESVIQITETGSRFLSTVPNKVFVI</sequence>
<feature type="domain" description="Creatinase N-terminal" evidence="2">
    <location>
        <begin position="19"/>
        <end position="143"/>
    </location>
</feature>
<dbReference type="RefSeq" id="WP_111959036.1">
    <property type="nucleotide sequence ID" value="NZ_CP036313.1"/>
</dbReference>
<reference evidence="3 6" key="2">
    <citation type="submission" date="2019-02" db="EMBL/GenBank/DDBJ databases">
        <title>Complete genome sequence of Desulfobacter hydrogenophilus AcRS1.</title>
        <authorList>
            <person name="Marietou A."/>
            <person name="Lund M.B."/>
            <person name="Marshall I.P.G."/>
            <person name="Schreiber L."/>
            <person name="Jorgensen B."/>
        </authorList>
    </citation>
    <scope>NUCLEOTIDE SEQUENCE [LARGE SCALE GENOMIC DNA]</scope>
    <source>
        <strain evidence="3 6">AcRS1</strain>
    </source>
</reference>
<dbReference type="PANTHER" id="PTHR46112">
    <property type="entry name" value="AMINOPEPTIDASE"/>
    <property type="match status" value="1"/>
</dbReference>
<keyword evidence="4" id="KW-0378">Hydrolase</keyword>